<feature type="transmembrane region" description="Helical" evidence="8">
    <location>
        <begin position="194"/>
        <end position="212"/>
    </location>
</feature>
<dbReference type="Proteomes" id="UP000063387">
    <property type="component" value="Chromosome"/>
</dbReference>
<dbReference type="PANTHER" id="PTHR30269">
    <property type="entry name" value="TRANSMEMBRANE PROTEIN YFCA"/>
    <property type="match status" value="1"/>
</dbReference>
<feature type="transmembrane region" description="Helical" evidence="8">
    <location>
        <begin position="102"/>
        <end position="123"/>
    </location>
</feature>
<dbReference type="InterPro" id="IPR052017">
    <property type="entry name" value="TSUP"/>
</dbReference>
<evidence type="ECO:0000256" key="3">
    <source>
        <dbReference type="ARBA" id="ARBA00022448"/>
    </source>
</evidence>
<comment type="similarity">
    <text evidence="2 8">Belongs to the 4-toluene sulfonate uptake permease (TSUP) (TC 2.A.102) family.</text>
</comment>
<dbReference type="RefSeq" id="WP_235588853.1">
    <property type="nucleotide sequence ID" value="NZ_CP014226.1"/>
</dbReference>
<dbReference type="AlphaFoldDB" id="A0A0X8HF28"/>
<dbReference type="STRING" id="507626.LOKO_02379"/>
<evidence type="ECO:0000256" key="1">
    <source>
        <dbReference type="ARBA" id="ARBA00004651"/>
    </source>
</evidence>
<feature type="transmembrane region" description="Helical" evidence="8">
    <location>
        <begin position="47"/>
        <end position="70"/>
    </location>
</feature>
<gene>
    <name evidence="9" type="ORF">LOKO_02379</name>
</gene>
<evidence type="ECO:0000256" key="7">
    <source>
        <dbReference type="ARBA" id="ARBA00023136"/>
    </source>
</evidence>
<dbReference type="KEGG" id="hco:LOKO_02379"/>
<proteinExistence type="inferred from homology"/>
<evidence type="ECO:0000256" key="2">
    <source>
        <dbReference type="ARBA" id="ARBA00009142"/>
    </source>
</evidence>
<protein>
    <recommendedName>
        <fullName evidence="8">Probable membrane transporter protein</fullName>
    </recommendedName>
</protein>
<evidence type="ECO:0000256" key="6">
    <source>
        <dbReference type="ARBA" id="ARBA00022989"/>
    </source>
</evidence>
<evidence type="ECO:0000313" key="10">
    <source>
        <dbReference type="Proteomes" id="UP000063387"/>
    </source>
</evidence>
<sequence>MSLLQDPLLLLLVAITFLVAGTVKGVIGMGMPTVSLALLTATVGLPSAMALLLAPTIITNIWQALVGGYLVQILRRLWLFLLASTVTVWLGVSVLARVDVRWLSALLGLLIIYYALSGLFRLGGGAIMRHGRHAGAVNGALTGLITGMTGSSVFPGVAYLQALGLPRDMLIQSMGVLFVVTTAALGFSMGEQRLLTVELALLSLVAVVPALLGMQLGQRLRHRLSEAAFRRVFLTGLLVMGSYLLLSALLSG</sequence>
<feature type="transmembrane region" description="Helical" evidence="8">
    <location>
        <begin position="169"/>
        <end position="187"/>
    </location>
</feature>
<dbReference type="InterPro" id="IPR002781">
    <property type="entry name" value="TM_pro_TauE-like"/>
</dbReference>
<reference evidence="9 10" key="2">
    <citation type="submission" date="2016-02" db="EMBL/GenBank/DDBJ databases">
        <authorList>
            <person name="Wen L."/>
            <person name="He K."/>
            <person name="Yang H."/>
        </authorList>
    </citation>
    <scope>NUCLEOTIDE SEQUENCE [LARGE SCALE GENOMIC DNA]</scope>
    <source>
        <strain evidence="9 10">AGD 8-3</strain>
    </source>
</reference>
<keyword evidence="3" id="KW-0813">Transport</keyword>
<name>A0A0X8HF28_9GAMM</name>
<evidence type="ECO:0000313" key="9">
    <source>
        <dbReference type="EMBL" id="AMD01439.1"/>
    </source>
</evidence>
<evidence type="ECO:0000256" key="5">
    <source>
        <dbReference type="ARBA" id="ARBA00022692"/>
    </source>
</evidence>
<dbReference type="EMBL" id="CP014226">
    <property type="protein sequence ID" value="AMD01439.1"/>
    <property type="molecule type" value="Genomic_DNA"/>
</dbReference>
<keyword evidence="10" id="KW-1185">Reference proteome</keyword>
<keyword evidence="6 8" id="KW-1133">Transmembrane helix</keyword>
<keyword evidence="7 8" id="KW-0472">Membrane</keyword>
<dbReference type="PATRIC" id="fig|507626.3.peg.2374"/>
<accession>A0A0X8HF28</accession>
<organism evidence="9 10">
    <name type="scientific">Halomonas chromatireducens</name>
    <dbReference type="NCBI Taxonomy" id="507626"/>
    <lineage>
        <taxon>Bacteria</taxon>
        <taxon>Pseudomonadati</taxon>
        <taxon>Pseudomonadota</taxon>
        <taxon>Gammaproteobacteria</taxon>
        <taxon>Oceanospirillales</taxon>
        <taxon>Halomonadaceae</taxon>
        <taxon>Halomonas</taxon>
    </lineage>
</organism>
<dbReference type="Pfam" id="PF01925">
    <property type="entry name" value="TauE"/>
    <property type="match status" value="1"/>
</dbReference>
<keyword evidence="5 8" id="KW-0812">Transmembrane</keyword>
<comment type="subcellular location">
    <subcellularLocation>
        <location evidence="1 8">Cell membrane</location>
        <topology evidence="1 8">Multi-pass membrane protein</topology>
    </subcellularLocation>
</comment>
<keyword evidence="4 8" id="KW-1003">Cell membrane</keyword>
<evidence type="ECO:0000256" key="8">
    <source>
        <dbReference type="RuleBase" id="RU363041"/>
    </source>
</evidence>
<dbReference type="PANTHER" id="PTHR30269:SF32">
    <property type="entry name" value="MEMBRANE TRANSPORTER PROTEIN-RELATED"/>
    <property type="match status" value="1"/>
</dbReference>
<feature type="transmembrane region" description="Helical" evidence="8">
    <location>
        <begin position="232"/>
        <end position="250"/>
    </location>
</feature>
<feature type="transmembrane region" description="Helical" evidence="8">
    <location>
        <begin position="77"/>
        <end position="96"/>
    </location>
</feature>
<evidence type="ECO:0000256" key="4">
    <source>
        <dbReference type="ARBA" id="ARBA00022475"/>
    </source>
</evidence>
<feature type="transmembrane region" description="Helical" evidence="8">
    <location>
        <begin position="135"/>
        <end position="157"/>
    </location>
</feature>
<dbReference type="GO" id="GO:0005886">
    <property type="term" value="C:plasma membrane"/>
    <property type="evidence" value="ECO:0007669"/>
    <property type="project" value="UniProtKB-SubCell"/>
</dbReference>
<reference evidence="9 10" key="1">
    <citation type="journal article" date="2016" name="Genome Announc.">
        <title>Draft Genome Sequence of 'Halomonas chromatireducens' Strain AGD 8-3, a Haloalkaliphilic Chromate- and Selenite-Reducing Gammaproteobacterium.</title>
        <authorList>
            <person name="Sharko F.S."/>
            <person name="Shapovalova A.A."/>
            <person name="Tsygankova S.V."/>
            <person name="Komova A.V."/>
            <person name="Boulygina E.S."/>
            <person name="Teslyuk A.B."/>
            <person name="Gotovtsev P.M."/>
            <person name="Namsaraev Z.B."/>
            <person name="Khijniak T.V."/>
            <person name="Nedoluzhko A.V."/>
            <person name="Vasilov R.G."/>
        </authorList>
    </citation>
    <scope>NUCLEOTIDE SEQUENCE [LARGE SCALE GENOMIC DNA]</scope>
    <source>
        <strain evidence="9 10">AGD 8-3</strain>
    </source>
</reference>